<proteinExistence type="predicted"/>
<dbReference type="AlphaFoldDB" id="A0A812LZ49"/>
<comment type="caution">
    <text evidence="3">The sequence shown here is derived from an EMBL/GenBank/DDBJ whole genome shotgun (WGS) entry which is preliminary data.</text>
</comment>
<feature type="compositionally biased region" description="Polar residues" evidence="1">
    <location>
        <begin position="99"/>
        <end position="113"/>
    </location>
</feature>
<feature type="chain" id="PRO_5033022694" evidence="2">
    <location>
        <begin position="20"/>
        <end position="176"/>
    </location>
</feature>
<feature type="region of interest" description="Disordered" evidence="1">
    <location>
        <begin position="91"/>
        <end position="119"/>
    </location>
</feature>
<dbReference type="EMBL" id="CAJNIZ010006380">
    <property type="protein sequence ID" value="CAE7249499.1"/>
    <property type="molecule type" value="Genomic_DNA"/>
</dbReference>
<evidence type="ECO:0000256" key="2">
    <source>
        <dbReference type="SAM" id="SignalP"/>
    </source>
</evidence>
<name>A0A812LZ49_SYMPI</name>
<feature type="signal peptide" evidence="2">
    <location>
        <begin position="1"/>
        <end position="19"/>
    </location>
</feature>
<dbReference type="Proteomes" id="UP000649617">
    <property type="component" value="Unassembled WGS sequence"/>
</dbReference>
<accession>A0A812LZ49</accession>
<sequence>MAFQRVLFVSLLWEHPCSGSTPGLRGHPSSLQGTSANSSARLSNLSQASDNWTHSGCCNGCDSGFCSPASGSCYNQKAKHYYLDCASAGQGGQGGQDGTSRNWQKTSEYGQQPQERRGDVHEKWGEHELTCYFFDKEDHWFYGYKCIDQYSNHFLCMEGFWMCQETCCGLRQPGSR</sequence>
<evidence type="ECO:0000313" key="3">
    <source>
        <dbReference type="EMBL" id="CAE7249499.1"/>
    </source>
</evidence>
<gene>
    <name evidence="3" type="primary">ANKRD17</name>
    <name evidence="3" type="ORF">SPIL2461_LOCUS4720</name>
</gene>
<evidence type="ECO:0000313" key="4">
    <source>
        <dbReference type="Proteomes" id="UP000649617"/>
    </source>
</evidence>
<keyword evidence="2" id="KW-0732">Signal</keyword>
<reference evidence="3" key="1">
    <citation type="submission" date="2021-02" db="EMBL/GenBank/DDBJ databases">
        <authorList>
            <person name="Dougan E. K."/>
            <person name="Rhodes N."/>
            <person name="Thang M."/>
            <person name="Chan C."/>
        </authorList>
    </citation>
    <scope>NUCLEOTIDE SEQUENCE</scope>
</reference>
<evidence type="ECO:0000256" key="1">
    <source>
        <dbReference type="SAM" id="MobiDB-lite"/>
    </source>
</evidence>
<keyword evidence="4" id="KW-1185">Reference proteome</keyword>
<feature type="region of interest" description="Disordered" evidence="1">
    <location>
        <begin position="21"/>
        <end position="40"/>
    </location>
</feature>
<protein>
    <submittedName>
        <fullName evidence="3">ANKRD17 protein</fullName>
    </submittedName>
</protein>
<organism evidence="3 4">
    <name type="scientific">Symbiodinium pilosum</name>
    <name type="common">Dinoflagellate</name>
    <dbReference type="NCBI Taxonomy" id="2952"/>
    <lineage>
        <taxon>Eukaryota</taxon>
        <taxon>Sar</taxon>
        <taxon>Alveolata</taxon>
        <taxon>Dinophyceae</taxon>
        <taxon>Suessiales</taxon>
        <taxon>Symbiodiniaceae</taxon>
        <taxon>Symbiodinium</taxon>
    </lineage>
</organism>